<dbReference type="Gene3D" id="3.30.230.10">
    <property type="match status" value="1"/>
</dbReference>
<dbReference type="InterPro" id="IPR000705">
    <property type="entry name" value="Galactokinase"/>
</dbReference>
<dbReference type="SUPFAM" id="SSF54211">
    <property type="entry name" value="Ribosomal protein S5 domain 2-like"/>
    <property type="match status" value="1"/>
</dbReference>
<organism evidence="7 8">
    <name type="scientific">Lithospermum erythrorhizon</name>
    <name type="common">Purple gromwell</name>
    <name type="synonym">Lithospermum officinale var. erythrorhizon</name>
    <dbReference type="NCBI Taxonomy" id="34254"/>
    <lineage>
        <taxon>Eukaryota</taxon>
        <taxon>Viridiplantae</taxon>
        <taxon>Streptophyta</taxon>
        <taxon>Embryophyta</taxon>
        <taxon>Tracheophyta</taxon>
        <taxon>Spermatophyta</taxon>
        <taxon>Magnoliopsida</taxon>
        <taxon>eudicotyledons</taxon>
        <taxon>Gunneridae</taxon>
        <taxon>Pentapetalae</taxon>
        <taxon>asterids</taxon>
        <taxon>lamiids</taxon>
        <taxon>Boraginales</taxon>
        <taxon>Boraginaceae</taxon>
        <taxon>Boraginoideae</taxon>
        <taxon>Lithospermeae</taxon>
        <taxon>Lithospermum</taxon>
    </lineage>
</organism>
<evidence type="ECO:0000313" key="8">
    <source>
        <dbReference type="Proteomes" id="UP001454036"/>
    </source>
</evidence>
<feature type="domain" description="GHMP kinase N-terminal" evidence="6">
    <location>
        <begin position="66"/>
        <end position="116"/>
    </location>
</feature>
<comment type="similarity">
    <text evidence="1">Belongs to the GHMP kinase family. GalK subfamily.</text>
</comment>
<dbReference type="PANTHER" id="PTHR10457:SF7">
    <property type="entry name" value="GALACTOKINASE-RELATED"/>
    <property type="match status" value="1"/>
</dbReference>
<accession>A0AAV3RDT0</accession>
<keyword evidence="8" id="KW-1185">Reference proteome</keyword>
<proteinExistence type="inferred from homology"/>
<keyword evidence="5" id="KW-0067">ATP-binding</keyword>
<dbReference type="GO" id="GO:0006012">
    <property type="term" value="P:galactose metabolic process"/>
    <property type="evidence" value="ECO:0007669"/>
    <property type="project" value="InterPro"/>
</dbReference>
<evidence type="ECO:0000259" key="6">
    <source>
        <dbReference type="Pfam" id="PF00288"/>
    </source>
</evidence>
<dbReference type="GO" id="GO:0005829">
    <property type="term" value="C:cytosol"/>
    <property type="evidence" value="ECO:0007669"/>
    <property type="project" value="TreeGrafter"/>
</dbReference>
<dbReference type="InterPro" id="IPR014721">
    <property type="entry name" value="Ribsml_uS5_D2-typ_fold_subgr"/>
</dbReference>
<comment type="caution">
    <text evidence="7">The sequence shown here is derived from an EMBL/GenBank/DDBJ whole genome shotgun (WGS) entry which is preliminary data.</text>
</comment>
<protein>
    <submittedName>
        <fullName evidence="7">Carbohydrate kinase</fullName>
    </submittedName>
</protein>
<dbReference type="GO" id="GO:0004335">
    <property type="term" value="F:galactokinase activity"/>
    <property type="evidence" value="ECO:0007669"/>
    <property type="project" value="InterPro"/>
</dbReference>
<keyword evidence="4 7" id="KW-0418">Kinase</keyword>
<dbReference type="Pfam" id="PF00288">
    <property type="entry name" value="GHMP_kinases_N"/>
    <property type="match status" value="1"/>
</dbReference>
<dbReference type="GO" id="GO:0005524">
    <property type="term" value="F:ATP binding"/>
    <property type="evidence" value="ECO:0007669"/>
    <property type="project" value="UniProtKB-KW"/>
</dbReference>
<evidence type="ECO:0000256" key="3">
    <source>
        <dbReference type="ARBA" id="ARBA00022741"/>
    </source>
</evidence>
<keyword evidence="2" id="KW-0808">Transferase</keyword>
<dbReference type="PRINTS" id="PR00473">
    <property type="entry name" value="GALCTOKINASE"/>
</dbReference>
<evidence type="ECO:0000256" key="4">
    <source>
        <dbReference type="ARBA" id="ARBA00022777"/>
    </source>
</evidence>
<evidence type="ECO:0000256" key="2">
    <source>
        <dbReference type="ARBA" id="ARBA00022679"/>
    </source>
</evidence>
<dbReference type="AlphaFoldDB" id="A0AAV3RDT0"/>
<dbReference type="InterPro" id="IPR020568">
    <property type="entry name" value="Ribosomal_Su5_D2-typ_SF"/>
</dbReference>
<evidence type="ECO:0000313" key="7">
    <source>
        <dbReference type="EMBL" id="GAA0174143.1"/>
    </source>
</evidence>
<sequence length="122" mass="13384">MAIRQDTIVAIRKNDSEKLLRIGIVKSEKYSMCTYPAHPKQEIDLKNHRWGHYFICLYKGFYKYAKSRGIDVGEPVGLDVVVDGIVPTGSGLSSSAAFVCSSTTAIMAAFGASFSKVFLSLL</sequence>
<gene>
    <name evidence="7" type="ORF">LIER_27591</name>
</gene>
<dbReference type="InterPro" id="IPR006203">
    <property type="entry name" value="GHMP_knse_ATP-bd_CS"/>
</dbReference>
<dbReference type="InterPro" id="IPR006204">
    <property type="entry name" value="GHMP_kinase_N_dom"/>
</dbReference>
<dbReference type="Proteomes" id="UP001454036">
    <property type="component" value="Unassembled WGS sequence"/>
</dbReference>
<name>A0AAV3RDT0_LITER</name>
<dbReference type="EMBL" id="BAABME010008933">
    <property type="protein sequence ID" value="GAA0174143.1"/>
    <property type="molecule type" value="Genomic_DNA"/>
</dbReference>
<reference evidence="7 8" key="1">
    <citation type="submission" date="2024-01" db="EMBL/GenBank/DDBJ databases">
        <title>The complete chloroplast genome sequence of Lithospermum erythrorhizon: insights into the phylogenetic relationship among Boraginaceae species and the maternal lineages of purple gromwells.</title>
        <authorList>
            <person name="Okada T."/>
            <person name="Watanabe K."/>
        </authorList>
    </citation>
    <scope>NUCLEOTIDE SEQUENCE [LARGE SCALE GENOMIC DNA]</scope>
</reference>
<dbReference type="PROSITE" id="PS00627">
    <property type="entry name" value="GHMP_KINASES_ATP"/>
    <property type="match status" value="1"/>
</dbReference>
<evidence type="ECO:0000256" key="5">
    <source>
        <dbReference type="ARBA" id="ARBA00022840"/>
    </source>
</evidence>
<evidence type="ECO:0000256" key="1">
    <source>
        <dbReference type="ARBA" id="ARBA00006566"/>
    </source>
</evidence>
<dbReference type="PANTHER" id="PTHR10457">
    <property type="entry name" value="MEVALONATE KINASE/GALACTOKINASE"/>
    <property type="match status" value="1"/>
</dbReference>
<keyword evidence="3" id="KW-0547">Nucleotide-binding</keyword>